<organism evidence="2 3">
    <name type="scientific">Amanita muscaria (strain Koide BX008)</name>
    <dbReference type="NCBI Taxonomy" id="946122"/>
    <lineage>
        <taxon>Eukaryota</taxon>
        <taxon>Fungi</taxon>
        <taxon>Dikarya</taxon>
        <taxon>Basidiomycota</taxon>
        <taxon>Agaricomycotina</taxon>
        <taxon>Agaricomycetes</taxon>
        <taxon>Agaricomycetidae</taxon>
        <taxon>Agaricales</taxon>
        <taxon>Pluteineae</taxon>
        <taxon>Amanitaceae</taxon>
        <taxon>Amanita</taxon>
    </lineage>
</organism>
<gene>
    <name evidence="2" type="ORF">M378DRAFT_16731</name>
</gene>
<dbReference type="STRING" id="946122.A0A0C2SS42"/>
<evidence type="ECO:0000313" key="3">
    <source>
        <dbReference type="Proteomes" id="UP000054549"/>
    </source>
</evidence>
<reference evidence="2 3" key="1">
    <citation type="submission" date="2014-04" db="EMBL/GenBank/DDBJ databases">
        <title>Evolutionary Origins and Diversification of the Mycorrhizal Mutualists.</title>
        <authorList>
            <consortium name="DOE Joint Genome Institute"/>
            <consortium name="Mycorrhizal Genomics Consortium"/>
            <person name="Kohler A."/>
            <person name="Kuo A."/>
            <person name="Nagy L.G."/>
            <person name="Floudas D."/>
            <person name="Copeland A."/>
            <person name="Barry K.W."/>
            <person name="Cichocki N."/>
            <person name="Veneault-Fourrey C."/>
            <person name="LaButti K."/>
            <person name="Lindquist E.A."/>
            <person name="Lipzen A."/>
            <person name="Lundell T."/>
            <person name="Morin E."/>
            <person name="Murat C."/>
            <person name="Riley R."/>
            <person name="Ohm R."/>
            <person name="Sun H."/>
            <person name="Tunlid A."/>
            <person name="Henrissat B."/>
            <person name="Grigoriev I.V."/>
            <person name="Hibbett D.S."/>
            <person name="Martin F."/>
        </authorList>
    </citation>
    <scope>NUCLEOTIDE SEQUENCE [LARGE SCALE GENOMIC DNA]</scope>
    <source>
        <strain evidence="2 3">Koide BX008</strain>
    </source>
</reference>
<sequence length="720" mass="80604">MPCTVTGGAAVIIDGNDLLNYITNAPGFNILHPDSPYCCNISERFLDLEAEVDHEEESPPEESEEELDDIIDDDDVDTNLLDYPPGIVRFNNLMEENADAEHFFDILYNRASVRPGDMKQTASQDLWHPWTPFFIGLNAAMVASWMQYYACSSSSSRIHPSTTFAPSSPMVQQLLHPVPGLLFSSGCSFLDNIPVGRLFFDQVPPTEVIATLTAPPYNPYQPEQWVKAWPARPSPQLFNPQAVAFSFEEQPRPGDTDHIWRFNGLTFDHGLLRKTFKPSSASGYPIHPSLFEKPNRPLEWDFSPEDKVILVSCWRKGQNTIVMAVEECALEVEVSTGEVISVPWNDVQKDIKIGSFVKVLCGLHSGETGWVDKSFSVHANSVAMVDPSFSFLQPTALTDEQLEISAKLRRKDPMPWIKRWVVVSKDGHALRGRYGQVVNVRPHQSTRSGLKIEVEMSYYNPNASFQRHIFDYDHLKDFQYNTELYTLPVPELYRPRHQVTPYPIGDLAQSRYGHTSNQLLTTPGYQSNTGGATLMYSLSTPVPSTPGIPSRPHLCGYTIVFSTIVVVAVFSTPCCTPDDTRHPLASSSRNHGCLSRGNGQPRIHHRNHGTVTILDPDWVSLPTVNVTRYDGLLVVIKGKHLEKRALVAFVNRVSVQDTLTGKEQHLPADVLAMVSEEKADKDRNNVVVQARRKDARSRMSLSNQITSAQPVCPINSPRNT</sequence>
<dbReference type="HOGENOM" id="CLU_383989_0_0_1"/>
<dbReference type="AlphaFoldDB" id="A0A0C2SS42"/>
<dbReference type="InParanoid" id="A0A0C2SS42"/>
<name>A0A0C2SS42_AMAMK</name>
<evidence type="ECO:0000313" key="2">
    <source>
        <dbReference type="EMBL" id="KIL56839.1"/>
    </source>
</evidence>
<keyword evidence="3" id="KW-1185">Reference proteome</keyword>
<dbReference type="Proteomes" id="UP000054549">
    <property type="component" value="Unassembled WGS sequence"/>
</dbReference>
<feature type="region of interest" description="Disordered" evidence="1">
    <location>
        <begin position="581"/>
        <end position="601"/>
    </location>
</feature>
<proteinExistence type="predicted"/>
<accession>A0A0C2SS42</accession>
<dbReference type="EMBL" id="KN818397">
    <property type="protein sequence ID" value="KIL56839.1"/>
    <property type="molecule type" value="Genomic_DNA"/>
</dbReference>
<dbReference type="OrthoDB" id="3048815at2759"/>
<evidence type="ECO:0000256" key="1">
    <source>
        <dbReference type="SAM" id="MobiDB-lite"/>
    </source>
</evidence>
<protein>
    <submittedName>
        <fullName evidence="2">Uncharacterized protein</fullName>
    </submittedName>
</protein>